<sequence>MAASTLLARFSSSRQRNVVSLVVSVSQVVIGYQNNGVAQVDAQSVTDTAPWSAALQLLNRHEITKSDIHLVLGHGLYQTLLIDDPKLSQEDIRAALPFKLKDFLSDSPSDIVADGFSSPIANRFQAFVCHKQPLLQFNAALEKRQCKLTAVSPEDVVLRQWTQLDKAEMVLTRDGQGVLQIAVFDQGKLCFQRQVRGMMIEGDQLPPLVIDDLALEIQRSLDYLRSQLKHANVSGLVVGVQGVDDTELAFQLSSRLSVSVRPQTLFETGEHQQHIALASLNRDCSPDINLFSDDLSPSRAFLTFEKMLLIWGLTGLLIVLVAAYQQWQVSQSNKALETATQSRSVAESASNHLNDQLALHVPSLNMLNDVSRAEAAITSRQKALEAVAVHDAALQQGYASVFRALSDLSRRDISVSEIAIGRDTLDIKGLAATPSSVPAWLQSFQTQKPLSGRVFEKMALTRDENERLAFSLNAKREKGEAEK</sequence>
<protein>
    <submittedName>
        <fullName evidence="2">MSHA biogenesis protein MshI</fullName>
    </submittedName>
</protein>
<feature type="transmembrane region" description="Helical" evidence="1">
    <location>
        <begin position="308"/>
        <end position="327"/>
    </location>
</feature>
<dbReference type="Gene3D" id="3.30.420.380">
    <property type="match status" value="1"/>
</dbReference>
<keyword evidence="3" id="KW-1185">Reference proteome</keyword>
<name>A0ABT5QVN4_9GAMM</name>
<proteinExistence type="predicted"/>
<evidence type="ECO:0000313" key="3">
    <source>
        <dbReference type="Proteomes" id="UP001149400"/>
    </source>
</evidence>
<reference evidence="2" key="1">
    <citation type="submission" date="2021-12" db="EMBL/GenBank/DDBJ databases">
        <title>Enterovibrio ZSDZ35 sp. nov. and Enterovibrio ZSDZ42 sp. nov., isolated from coastal seawater in Qingdao.</title>
        <authorList>
            <person name="Zhang P."/>
        </authorList>
    </citation>
    <scope>NUCLEOTIDE SEQUENCE</scope>
    <source>
        <strain evidence="2">ZSDZ42</strain>
    </source>
</reference>
<gene>
    <name evidence="2" type="ORF">LRP50_02865</name>
</gene>
<evidence type="ECO:0000313" key="2">
    <source>
        <dbReference type="EMBL" id="MDD1792063.1"/>
    </source>
</evidence>
<accession>A0ABT5QVN4</accession>
<keyword evidence="1" id="KW-1133">Transmembrane helix</keyword>
<dbReference type="InterPro" id="IPR043129">
    <property type="entry name" value="ATPase_NBD"/>
</dbReference>
<evidence type="ECO:0000256" key="1">
    <source>
        <dbReference type="SAM" id="Phobius"/>
    </source>
</evidence>
<keyword evidence="1" id="KW-0472">Membrane</keyword>
<dbReference type="Proteomes" id="UP001149400">
    <property type="component" value="Unassembled WGS sequence"/>
</dbReference>
<organism evidence="2 3">
    <name type="scientific">Enterovibrio gelatinilyticus</name>
    <dbReference type="NCBI Taxonomy" id="2899819"/>
    <lineage>
        <taxon>Bacteria</taxon>
        <taxon>Pseudomonadati</taxon>
        <taxon>Pseudomonadota</taxon>
        <taxon>Gammaproteobacteria</taxon>
        <taxon>Vibrionales</taxon>
        <taxon>Vibrionaceae</taxon>
        <taxon>Enterovibrio</taxon>
    </lineage>
</organism>
<dbReference type="EMBL" id="JAJUBC010000002">
    <property type="protein sequence ID" value="MDD1792063.1"/>
    <property type="molecule type" value="Genomic_DNA"/>
</dbReference>
<keyword evidence="1" id="KW-0812">Transmembrane</keyword>
<dbReference type="RefSeq" id="WP_274162973.1">
    <property type="nucleotide sequence ID" value="NZ_JAJUBC010000002.1"/>
</dbReference>
<comment type="caution">
    <text evidence="2">The sequence shown here is derived from an EMBL/GenBank/DDBJ whole genome shotgun (WGS) entry which is preliminary data.</text>
</comment>
<dbReference type="SUPFAM" id="SSF53067">
    <property type="entry name" value="Actin-like ATPase domain"/>
    <property type="match status" value="1"/>
</dbReference>